<dbReference type="OrthoDB" id="1420171at2"/>
<dbReference type="PROSITE" id="PS51257">
    <property type="entry name" value="PROKAR_LIPOPROTEIN"/>
    <property type="match status" value="1"/>
</dbReference>
<proteinExistence type="predicted"/>
<dbReference type="Proteomes" id="UP000266118">
    <property type="component" value="Chromosome"/>
</dbReference>
<dbReference type="EMBL" id="CP032489">
    <property type="protein sequence ID" value="AYD47788.1"/>
    <property type="molecule type" value="Genomic_DNA"/>
</dbReference>
<protein>
    <submittedName>
        <fullName evidence="1">WG repeat-containing protein</fullName>
    </submittedName>
</protein>
<evidence type="ECO:0000313" key="2">
    <source>
        <dbReference type="Proteomes" id="UP000266118"/>
    </source>
</evidence>
<dbReference type="AlphaFoldDB" id="A0A386HPC0"/>
<dbReference type="Pfam" id="PF14903">
    <property type="entry name" value="WG_beta_rep"/>
    <property type="match status" value="1"/>
</dbReference>
<reference evidence="1 2" key="1">
    <citation type="submission" date="2018-09" db="EMBL/GenBank/DDBJ databases">
        <title>Arachidicoccus sp. nov., a bacterium isolated from soil.</title>
        <authorList>
            <person name="Weon H.-Y."/>
            <person name="Kwon S.-W."/>
            <person name="Lee S.A."/>
        </authorList>
    </citation>
    <scope>NUCLEOTIDE SEQUENCE [LARGE SCALE GENOMIC DNA]</scope>
    <source>
        <strain evidence="1 2">KIS59-12</strain>
    </source>
</reference>
<name>A0A386HPC0_9BACT</name>
<accession>A0A386HPC0</accession>
<dbReference type="InterPro" id="IPR032774">
    <property type="entry name" value="WG_beta_rep"/>
</dbReference>
<sequence>MNRINLILIMAIIVMSCKTVAKMPNIAMQLHPWLSSSGKFGYCDSVGKIIILPQYDNADLFQNGFAVVCRNEKYGVINEKNKVIIPLNYAYAKIVSQAPFTLLITKKEYNDWWHFWQWKWWPQWNILSSSHSGPNLVTKVPKAKWQIRSLPRKKLLYNLRKMDNKDAWGVSQYWKKDWVPDRRIPSEIKITSTQNFLSINGQAYLWETNAYLKPIKGNLFDIINDSILLMKKGEDYYLSDEKSKRINKEVFTLKDGIHFKTSTGENIIISKEGNLGVNYPVIPQPIFENKEGVIFFSPNFSKPFPATIKDYHFQDEKLTAKTILQGAVTITDMPNKNYFAIIAGVGKVSGWSYFLLNKDGSWNTAIPAYRGPKQILTDGRITFESASIKGVLDTNLQFYQIPLVYIMPCSQNHYWYMGEDTSTKKFGVYDALKMRWQVQPKYSYLQDEIAPGIAIYTEVKIDSRGDQKEWFGLLNLQEDKEITPPVYDFIQTDGKVSRTIDNKRIIFYINPLTGFEYRSK</sequence>
<dbReference type="KEGG" id="ark:D6B99_09400"/>
<gene>
    <name evidence="1" type="ORF">D6B99_09400</name>
</gene>
<keyword evidence="2" id="KW-1185">Reference proteome</keyword>
<organism evidence="1 2">
    <name type="scientific">Arachidicoccus soli</name>
    <dbReference type="NCBI Taxonomy" id="2341117"/>
    <lineage>
        <taxon>Bacteria</taxon>
        <taxon>Pseudomonadati</taxon>
        <taxon>Bacteroidota</taxon>
        <taxon>Chitinophagia</taxon>
        <taxon>Chitinophagales</taxon>
        <taxon>Chitinophagaceae</taxon>
        <taxon>Arachidicoccus</taxon>
    </lineage>
</organism>
<dbReference type="RefSeq" id="WP_119987423.1">
    <property type="nucleotide sequence ID" value="NZ_CP032489.1"/>
</dbReference>
<evidence type="ECO:0000313" key="1">
    <source>
        <dbReference type="EMBL" id="AYD47788.1"/>
    </source>
</evidence>